<dbReference type="EMBL" id="JACASE010000001">
    <property type="protein sequence ID" value="KAF6505924.1"/>
    <property type="molecule type" value="Genomic_DNA"/>
</dbReference>
<accession>A0A7J8KAP7</accession>
<gene>
    <name evidence="1" type="ORF">HJG63_007807</name>
</gene>
<evidence type="ECO:0000313" key="2">
    <source>
        <dbReference type="Proteomes" id="UP000593571"/>
    </source>
</evidence>
<keyword evidence="2" id="KW-1185">Reference proteome</keyword>
<name>A0A7J8KAP7_ROUAE</name>
<sequence length="268" mass="29468">MPRGFAVDRCKAHTHLGFLLNLSAWGYGNLVPVAPGRELWGIFCSVITLRPLGPGPAPTSGTQHPAHGQSHGSHALSTALTSLTLPSPLDTQANRLLLRMLTAAPYTHTLRSFSLTYPQMSPCCLSQSYSPQQTCTTSSTYTQSLHGKCLTFSHTDPHTSSTHRLSFTYSLVFSHRPPHAHVRALLHILPHLLSPRLIHKCNTHTLPHIHPHCFLTCVHAHTHTESLPHTITSSVSHKHSLCQECSSAKSSPDRICHCSPLCPWPSWP</sequence>
<dbReference type="Proteomes" id="UP000593571">
    <property type="component" value="Unassembled WGS sequence"/>
</dbReference>
<protein>
    <submittedName>
        <fullName evidence="1">Uncharacterized protein</fullName>
    </submittedName>
</protein>
<dbReference type="AlphaFoldDB" id="A0A7J8KAP7"/>
<evidence type="ECO:0000313" key="1">
    <source>
        <dbReference type="EMBL" id="KAF6505924.1"/>
    </source>
</evidence>
<reference evidence="1 2" key="1">
    <citation type="journal article" date="2020" name="Nature">
        <title>Six reference-quality genomes reveal evolution of bat adaptations.</title>
        <authorList>
            <person name="Jebb D."/>
            <person name="Huang Z."/>
            <person name="Pippel M."/>
            <person name="Hughes G.M."/>
            <person name="Lavrichenko K."/>
            <person name="Devanna P."/>
            <person name="Winkler S."/>
            <person name="Jermiin L.S."/>
            <person name="Skirmuntt E.C."/>
            <person name="Katzourakis A."/>
            <person name="Burkitt-Gray L."/>
            <person name="Ray D.A."/>
            <person name="Sullivan K.A.M."/>
            <person name="Roscito J.G."/>
            <person name="Kirilenko B.M."/>
            <person name="Davalos L.M."/>
            <person name="Corthals A.P."/>
            <person name="Power M.L."/>
            <person name="Jones G."/>
            <person name="Ransome R.D."/>
            <person name="Dechmann D.K.N."/>
            <person name="Locatelli A.G."/>
            <person name="Puechmaille S.J."/>
            <person name="Fedrigo O."/>
            <person name="Jarvis E.D."/>
            <person name="Hiller M."/>
            <person name="Vernes S.C."/>
            <person name="Myers E.W."/>
            <person name="Teeling E.C."/>
        </authorList>
    </citation>
    <scope>NUCLEOTIDE SEQUENCE [LARGE SCALE GENOMIC DNA]</scope>
    <source>
        <strain evidence="1">MRouAeg1</strain>
        <tissue evidence="1">Muscle</tissue>
    </source>
</reference>
<organism evidence="1 2">
    <name type="scientific">Rousettus aegyptiacus</name>
    <name type="common">Egyptian fruit bat</name>
    <name type="synonym">Pteropus aegyptiacus</name>
    <dbReference type="NCBI Taxonomy" id="9407"/>
    <lineage>
        <taxon>Eukaryota</taxon>
        <taxon>Metazoa</taxon>
        <taxon>Chordata</taxon>
        <taxon>Craniata</taxon>
        <taxon>Vertebrata</taxon>
        <taxon>Euteleostomi</taxon>
        <taxon>Mammalia</taxon>
        <taxon>Eutheria</taxon>
        <taxon>Laurasiatheria</taxon>
        <taxon>Chiroptera</taxon>
        <taxon>Yinpterochiroptera</taxon>
        <taxon>Pteropodoidea</taxon>
        <taxon>Pteropodidae</taxon>
        <taxon>Rousettinae</taxon>
        <taxon>Rousettus</taxon>
    </lineage>
</organism>
<comment type="caution">
    <text evidence="1">The sequence shown here is derived from an EMBL/GenBank/DDBJ whole genome shotgun (WGS) entry which is preliminary data.</text>
</comment>
<proteinExistence type="predicted"/>